<keyword evidence="3" id="KW-1185">Reference proteome</keyword>
<proteinExistence type="predicted"/>
<dbReference type="EMBL" id="JAMKFE010000019">
    <property type="protein sequence ID" value="MCM5682403.1"/>
    <property type="molecule type" value="Genomic_DNA"/>
</dbReference>
<protein>
    <recommendedName>
        <fullName evidence="4">GNAT family N-acetyltransferase</fullName>
    </recommendedName>
</protein>
<gene>
    <name evidence="2" type="ORF">M8A51_22985</name>
</gene>
<evidence type="ECO:0000256" key="1">
    <source>
        <dbReference type="SAM" id="MobiDB-lite"/>
    </source>
</evidence>
<sequence length="239" mass="26216">MPVQGKMPTLEVDRLPAVPNPQGGLTLLPVARARMAEIAANSRELGRQGDAAEWTSRFGALPHDSIVLAGTVEGELAVFTVLRIVNDEATLKQVLRPEGDLGAALAGLHMPWSFPVAVTVWMEVSPSFHFQWNLAFRQVITQHMLRVASAHGCTAHAMRTEDQGHPQELVSAIGYHLFPAEPDSSAEPEQVQVAWLHNGPGDEFRRLASQLVRRADRGELPRSQWRGDPRYEAGGTPTE</sequence>
<reference evidence="2" key="1">
    <citation type="submission" date="2022-05" db="EMBL/GenBank/DDBJ databases">
        <title>Schlegelella sp. nov., isolated from mangrove soil.</title>
        <authorList>
            <person name="Liu Y."/>
            <person name="Ge X."/>
            <person name="Liu W."/>
        </authorList>
    </citation>
    <scope>NUCLEOTIDE SEQUENCE</scope>
    <source>
        <strain evidence="2">S2-27</strain>
    </source>
</reference>
<dbReference type="RefSeq" id="WP_251780880.1">
    <property type="nucleotide sequence ID" value="NZ_JAMKFE010000019.1"/>
</dbReference>
<evidence type="ECO:0000313" key="2">
    <source>
        <dbReference type="EMBL" id="MCM5682403.1"/>
    </source>
</evidence>
<dbReference type="Proteomes" id="UP001165541">
    <property type="component" value="Unassembled WGS sequence"/>
</dbReference>
<evidence type="ECO:0000313" key="3">
    <source>
        <dbReference type="Proteomes" id="UP001165541"/>
    </source>
</evidence>
<comment type="caution">
    <text evidence="2">The sequence shown here is derived from an EMBL/GenBank/DDBJ whole genome shotgun (WGS) entry which is preliminary data.</text>
</comment>
<organism evidence="2 3">
    <name type="scientific">Caldimonas mangrovi</name>
    <dbReference type="NCBI Taxonomy" id="2944811"/>
    <lineage>
        <taxon>Bacteria</taxon>
        <taxon>Pseudomonadati</taxon>
        <taxon>Pseudomonadota</taxon>
        <taxon>Betaproteobacteria</taxon>
        <taxon>Burkholderiales</taxon>
        <taxon>Sphaerotilaceae</taxon>
        <taxon>Caldimonas</taxon>
    </lineage>
</organism>
<feature type="compositionally biased region" description="Basic and acidic residues" evidence="1">
    <location>
        <begin position="218"/>
        <end position="231"/>
    </location>
</feature>
<accession>A0ABT0YUH4</accession>
<evidence type="ECO:0008006" key="4">
    <source>
        <dbReference type="Google" id="ProtNLM"/>
    </source>
</evidence>
<name>A0ABT0YUH4_9BURK</name>
<feature type="region of interest" description="Disordered" evidence="1">
    <location>
        <begin position="218"/>
        <end position="239"/>
    </location>
</feature>